<keyword evidence="4" id="KW-1185">Reference proteome</keyword>
<sequence>MSNLEAVLIAKGINADVAKACSLLFGSYEEALPFIDPPVLPGDIKEYYSLKYHRYYYHCSTTDITTWELPPQLQLSEWLLDASTTGMDVRQCRKLLSAVLRAVQTNAHKGESLWTALTLLGRLTGNIVGCGNTVEKYRTVRTSNPKIREALDVVPGAEAVLLAAGFRHGGSDTLAFPPPGDEGGAMRALMAVNAKLHQLISRKVGRDGSDRLVTRKHDAPRGEFRYECELCPGYNLCEACWDQFMSDTLSPAHARDHPFHTHHPKASQHNLRSNVSDSNPWGVLVAGGSAARARERLKQRTGL</sequence>
<reference evidence="3 4" key="1">
    <citation type="journal article" date="2010" name="Science">
        <title>Genomic analysis of organismal complexity in the multicellular green alga Volvox carteri.</title>
        <authorList>
            <person name="Prochnik S.E."/>
            <person name="Umen J."/>
            <person name="Nedelcu A.M."/>
            <person name="Hallmann A."/>
            <person name="Miller S.M."/>
            <person name="Nishii I."/>
            <person name="Ferris P."/>
            <person name="Kuo A."/>
            <person name="Mitros T."/>
            <person name="Fritz-Laylin L.K."/>
            <person name="Hellsten U."/>
            <person name="Chapman J."/>
            <person name="Simakov O."/>
            <person name="Rensing S.A."/>
            <person name="Terry A."/>
            <person name="Pangilinan J."/>
            <person name="Kapitonov V."/>
            <person name="Jurka J."/>
            <person name="Salamov A."/>
            <person name="Shapiro H."/>
            <person name="Schmutz J."/>
            <person name="Grimwood J."/>
            <person name="Lindquist E."/>
            <person name="Lucas S."/>
            <person name="Grigoriev I.V."/>
            <person name="Schmitt R."/>
            <person name="Kirk D."/>
            <person name="Rokhsar D.S."/>
        </authorList>
    </citation>
    <scope>NUCLEOTIDE SEQUENCE [LARGE SCALE GENOMIC DNA]</scope>
    <source>
        <strain evidence="4">f. Nagariensis / Eve</strain>
    </source>
</reference>
<evidence type="ECO:0000259" key="2">
    <source>
        <dbReference type="Pfam" id="PF09409"/>
    </source>
</evidence>
<dbReference type="EMBL" id="GL378406">
    <property type="protein sequence ID" value="EFJ40841.1"/>
    <property type="molecule type" value="Genomic_DNA"/>
</dbReference>
<protein>
    <recommendedName>
        <fullName evidence="2">PUB domain-containing protein</fullName>
    </recommendedName>
</protein>
<dbReference type="GeneID" id="9623178"/>
<evidence type="ECO:0000313" key="3">
    <source>
        <dbReference type="EMBL" id="EFJ40841.1"/>
    </source>
</evidence>
<evidence type="ECO:0000313" key="4">
    <source>
        <dbReference type="Proteomes" id="UP000001058"/>
    </source>
</evidence>
<dbReference type="SUPFAM" id="SSF143503">
    <property type="entry name" value="PUG domain-like"/>
    <property type="match status" value="1"/>
</dbReference>
<accession>D8UHE8</accession>
<organism evidence="4">
    <name type="scientific">Volvox carteri f. nagariensis</name>
    <dbReference type="NCBI Taxonomy" id="3068"/>
    <lineage>
        <taxon>Eukaryota</taxon>
        <taxon>Viridiplantae</taxon>
        <taxon>Chlorophyta</taxon>
        <taxon>core chlorophytes</taxon>
        <taxon>Chlorophyceae</taxon>
        <taxon>CS clade</taxon>
        <taxon>Chlamydomonadales</taxon>
        <taxon>Volvocaceae</taxon>
        <taxon>Volvox</taxon>
    </lineage>
</organism>
<dbReference type="STRING" id="3068.D8UHE8"/>
<evidence type="ECO:0000256" key="1">
    <source>
        <dbReference type="SAM" id="MobiDB-lite"/>
    </source>
</evidence>
<gene>
    <name evidence="3" type="ORF">VOLCADRAFT_119836</name>
</gene>
<dbReference type="InterPro" id="IPR018997">
    <property type="entry name" value="PUB_domain"/>
</dbReference>
<feature type="region of interest" description="Disordered" evidence="1">
    <location>
        <begin position="255"/>
        <end position="274"/>
    </location>
</feature>
<dbReference type="AlphaFoldDB" id="D8UHE8"/>
<dbReference type="RefSeq" id="XP_002958110.1">
    <property type="nucleotide sequence ID" value="XM_002958064.1"/>
</dbReference>
<dbReference type="OrthoDB" id="30336at2759"/>
<dbReference type="InParanoid" id="D8UHE8"/>
<name>D8UHE8_VOLCA</name>
<dbReference type="CDD" id="cd09212">
    <property type="entry name" value="PUB"/>
    <property type="match status" value="1"/>
</dbReference>
<dbReference type="Pfam" id="PF09409">
    <property type="entry name" value="PUB"/>
    <property type="match status" value="1"/>
</dbReference>
<dbReference type="eggNOG" id="ENOG502SH2B">
    <property type="taxonomic scope" value="Eukaryota"/>
</dbReference>
<dbReference type="Proteomes" id="UP000001058">
    <property type="component" value="Unassembled WGS sequence"/>
</dbReference>
<proteinExistence type="predicted"/>
<dbReference type="Gene3D" id="1.20.58.2190">
    <property type="match status" value="1"/>
</dbReference>
<dbReference type="KEGG" id="vcn:VOLCADRAFT_119836"/>
<feature type="domain" description="PUB" evidence="2">
    <location>
        <begin position="113"/>
        <end position="178"/>
    </location>
</feature>
<dbReference type="InterPro" id="IPR036339">
    <property type="entry name" value="PUB-like_dom_sf"/>
</dbReference>
<dbReference type="SUPFAM" id="SSF57850">
    <property type="entry name" value="RING/U-box"/>
    <property type="match status" value="1"/>
</dbReference>